<protein>
    <submittedName>
        <fullName evidence="1">Uncharacterized protein</fullName>
    </submittedName>
</protein>
<keyword evidence="2" id="KW-1185">Reference proteome</keyword>
<dbReference type="AlphaFoldDB" id="A0ABC8K7L9"/>
<proteinExistence type="predicted"/>
<gene>
    <name evidence="1" type="ORF">ERUC_LOCUS17858</name>
</gene>
<comment type="caution">
    <text evidence="1">The sequence shown here is derived from an EMBL/GenBank/DDBJ whole genome shotgun (WGS) entry which is preliminary data.</text>
</comment>
<evidence type="ECO:0000313" key="1">
    <source>
        <dbReference type="EMBL" id="CAH8349985.1"/>
    </source>
</evidence>
<accession>A0ABC8K7L9</accession>
<organism evidence="1 2">
    <name type="scientific">Eruca vesicaria subsp. sativa</name>
    <name type="common">Garden rocket</name>
    <name type="synonym">Eruca sativa</name>
    <dbReference type="NCBI Taxonomy" id="29727"/>
    <lineage>
        <taxon>Eukaryota</taxon>
        <taxon>Viridiplantae</taxon>
        <taxon>Streptophyta</taxon>
        <taxon>Embryophyta</taxon>
        <taxon>Tracheophyta</taxon>
        <taxon>Spermatophyta</taxon>
        <taxon>Magnoliopsida</taxon>
        <taxon>eudicotyledons</taxon>
        <taxon>Gunneridae</taxon>
        <taxon>Pentapetalae</taxon>
        <taxon>rosids</taxon>
        <taxon>malvids</taxon>
        <taxon>Brassicales</taxon>
        <taxon>Brassicaceae</taxon>
        <taxon>Brassiceae</taxon>
        <taxon>Eruca</taxon>
    </lineage>
</organism>
<name>A0ABC8K7L9_ERUVS</name>
<dbReference type="Proteomes" id="UP001642260">
    <property type="component" value="Unassembled WGS sequence"/>
</dbReference>
<dbReference type="EMBL" id="CAKOAT010164156">
    <property type="protein sequence ID" value="CAH8349985.1"/>
    <property type="molecule type" value="Genomic_DNA"/>
</dbReference>
<evidence type="ECO:0000313" key="2">
    <source>
        <dbReference type="Proteomes" id="UP001642260"/>
    </source>
</evidence>
<sequence length="66" mass="7555">MLAAQVTIFHIWKQRNNCLHNGTTIPPSTIVKLIDREVRNVITARRRKKAICGLNASMALFIISYF</sequence>
<reference evidence="1 2" key="1">
    <citation type="submission" date="2022-03" db="EMBL/GenBank/DDBJ databases">
        <authorList>
            <person name="Macdonald S."/>
            <person name="Ahmed S."/>
            <person name="Newling K."/>
        </authorList>
    </citation>
    <scope>NUCLEOTIDE SEQUENCE [LARGE SCALE GENOMIC DNA]</scope>
</reference>